<keyword evidence="3 5" id="KW-0949">S-adenosyl-L-methionine</keyword>
<dbReference type="PROSITE" id="PS00092">
    <property type="entry name" value="N6_MTASE"/>
    <property type="match status" value="1"/>
</dbReference>
<evidence type="ECO:0000256" key="2">
    <source>
        <dbReference type="ARBA" id="ARBA00022679"/>
    </source>
</evidence>
<dbReference type="NCBIfam" id="TIGR00536">
    <property type="entry name" value="hemK_fam"/>
    <property type="match status" value="1"/>
</dbReference>
<evidence type="ECO:0000313" key="11">
    <source>
        <dbReference type="Proteomes" id="UP001156856"/>
    </source>
</evidence>
<dbReference type="Pfam" id="PF05175">
    <property type="entry name" value="MTS"/>
    <property type="match status" value="1"/>
</dbReference>
<dbReference type="InterPro" id="IPR004556">
    <property type="entry name" value="HemK-like"/>
</dbReference>
<evidence type="ECO:0000313" key="9">
    <source>
        <dbReference type="EMBL" id="GLS62740.1"/>
    </source>
</evidence>
<dbReference type="EMBL" id="BJZU01000049">
    <property type="protein sequence ID" value="GEP04572.1"/>
    <property type="molecule type" value="Genomic_DNA"/>
</dbReference>
<comment type="similarity">
    <text evidence="5">Belongs to the protein N5-glutamine methyltransferase family. PrmC subfamily.</text>
</comment>
<reference evidence="9" key="1">
    <citation type="journal article" date="2014" name="Int. J. Syst. Evol. Microbiol.">
        <title>Complete genome of a new Firmicutes species belonging to the dominant human colonic microbiota ('Ruminococcus bicirculans') reveals two chromosomes and a selective capacity to utilize plant glucans.</title>
        <authorList>
            <consortium name="NISC Comparative Sequencing Program"/>
            <person name="Wegmann U."/>
            <person name="Louis P."/>
            <person name="Goesmann A."/>
            <person name="Henrissat B."/>
            <person name="Duncan S.H."/>
            <person name="Flint H.J."/>
        </authorList>
    </citation>
    <scope>NUCLEOTIDE SEQUENCE</scope>
    <source>
        <strain evidence="9">NBRC 107715</strain>
    </source>
</reference>
<dbReference type="Gene3D" id="1.10.8.10">
    <property type="entry name" value="DNA helicase RuvA subunit, C-terminal domain"/>
    <property type="match status" value="1"/>
</dbReference>
<dbReference type="Proteomes" id="UP000321960">
    <property type="component" value="Unassembled WGS sequence"/>
</dbReference>
<sequence>MVAPHFAPTLSRRAAQRLAEQALAREGMEAASSDARFLLLGILGLSAFELTIEGEVPIGPDGAAALGAALARRLSGEPVARILGAWEFWGLPIRLSPETLVPRPDTETLVEAALSTLSDRRAPARILDLGTGSGCILIALLSELPSAFGFGLDRSIGALRTARENADRNGILSRAAFLAGDWCASLRGPFDLIVSNPPYIASVVIPGLAREVRLHDPSGALDGGTDGLDAYRRILADVAGGDLLMPGGALCVEVGYDQAEAVRAIGARAGLEDAAIRYDLAGHGRVVMLRRVRESDSQGKS</sequence>
<dbReference type="GO" id="GO:0102559">
    <property type="term" value="F:peptide chain release factor N(5)-glutamine methyltransferase activity"/>
    <property type="evidence" value="ECO:0007669"/>
    <property type="project" value="UniProtKB-EC"/>
</dbReference>
<dbReference type="NCBIfam" id="TIGR03534">
    <property type="entry name" value="RF_mod_PrmC"/>
    <property type="match status" value="1"/>
</dbReference>
<dbReference type="InterPro" id="IPR029063">
    <property type="entry name" value="SAM-dependent_MTases_sf"/>
</dbReference>
<accession>A0A512J3P3</accession>
<dbReference type="PANTHER" id="PTHR18895:SF74">
    <property type="entry name" value="MTRF1L RELEASE FACTOR GLUTAMINE METHYLTRANSFERASE"/>
    <property type="match status" value="1"/>
</dbReference>
<reference evidence="9" key="4">
    <citation type="submission" date="2023-01" db="EMBL/GenBank/DDBJ databases">
        <title>Draft genome sequence of Methylobacterium oxalidis strain NBRC 107715.</title>
        <authorList>
            <person name="Sun Q."/>
            <person name="Mori K."/>
        </authorList>
    </citation>
    <scope>NUCLEOTIDE SEQUENCE</scope>
    <source>
        <strain evidence="9">NBRC 107715</strain>
    </source>
</reference>
<dbReference type="SUPFAM" id="SSF53335">
    <property type="entry name" value="S-adenosyl-L-methionine-dependent methyltransferases"/>
    <property type="match status" value="1"/>
</dbReference>
<dbReference type="RefSeq" id="WP_147026194.1">
    <property type="nucleotide sequence ID" value="NZ_BJZU01000049.1"/>
</dbReference>
<evidence type="ECO:0000256" key="1">
    <source>
        <dbReference type="ARBA" id="ARBA00022603"/>
    </source>
</evidence>
<dbReference type="InterPro" id="IPR002052">
    <property type="entry name" value="DNA_methylase_N6_adenine_CS"/>
</dbReference>
<feature type="binding site" evidence="5">
    <location>
        <begin position="196"/>
        <end position="199"/>
    </location>
    <ligand>
        <name>substrate</name>
    </ligand>
</feature>
<dbReference type="InterPro" id="IPR040758">
    <property type="entry name" value="PrmC_N"/>
</dbReference>
<name>A0A512J3P3_9HYPH</name>
<evidence type="ECO:0000256" key="4">
    <source>
        <dbReference type="ARBA" id="ARBA00048391"/>
    </source>
</evidence>
<dbReference type="Gene3D" id="3.40.50.150">
    <property type="entry name" value="Vaccinia Virus protein VP39"/>
    <property type="match status" value="1"/>
</dbReference>
<dbReference type="EC" id="2.1.1.297" evidence="5"/>
<dbReference type="HAMAP" id="MF_02126">
    <property type="entry name" value="RF_methyltr_PrmC"/>
    <property type="match status" value="1"/>
</dbReference>
<feature type="binding site" evidence="5">
    <location>
        <begin position="130"/>
        <end position="134"/>
    </location>
    <ligand>
        <name>S-adenosyl-L-methionine</name>
        <dbReference type="ChEBI" id="CHEBI:59789"/>
    </ligand>
</feature>
<protein>
    <recommendedName>
        <fullName evidence="5">Release factor glutamine methyltransferase</fullName>
        <shortName evidence="5">RF MTase</shortName>
        <ecNumber evidence="5">2.1.1.297</ecNumber>
    </recommendedName>
    <alternativeName>
        <fullName evidence="5">N5-glutamine methyltransferase PrmC</fullName>
    </alternativeName>
    <alternativeName>
        <fullName evidence="5">Protein-(glutamine-N5) MTase PrmC</fullName>
    </alternativeName>
    <alternativeName>
        <fullName evidence="5">Protein-glutamine N-methyltransferase PrmC</fullName>
    </alternativeName>
</protein>
<organism evidence="8 10">
    <name type="scientific">Methylobacterium oxalidis</name>
    <dbReference type="NCBI Taxonomy" id="944322"/>
    <lineage>
        <taxon>Bacteria</taxon>
        <taxon>Pseudomonadati</taxon>
        <taxon>Pseudomonadota</taxon>
        <taxon>Alphaproteobacteria</taxon>
        <taxon>Hyphomicrobiales</taxon>
        <taxon>Methylobacteriaceae</taxon>
        <taxon>Methylobacterium</taxon>
    </lineage>
</organism>
<gene>
    <name evidence="5 8" type="primary">prmC</name>
    <name evidence="9" type="ORF">GCM10007888_11210</name>
    <name evidence="8" type="ORF">MOX02_26100</name>
</gene>
<dbReference type="PANTHER" id="PTHR18895">
    <property type="entry name" value="HEMK METHYLTRANSFERASE"/>
    <property type="match status" value="1"/>
</dbReference>
<comment type="caution">
    <text evidence="8">The sequence shown here is derived from an EMBL/GenBank/DDBJ whole genome shotgun (WGS) entry which is preliminary data.</text>
</comment>
<evidence type="ECO:0000259" key="7">
    <source>
        <dbReference type="Pfam" id="PF17827"/>
    </source>
</evidence>
<reference evidence="8 10" key="3">
    <citation type="submission" date="2019-07" db="EMBL/GenBank/DDBJ databases">
        <title>Whole genome shotgun sequence of Methylobacterium oxalidis NBRC 107715.</title>
        <authorList>
            <person name="Hosoyama A."/>
            <person name="Uohara A."/>
            <person name="Ohji S."/>
            <person name="Ichikawa N."/>
        </authorList>
    </citation>
    <scope>NUCLEOTIDE SEQUENCE [LARGE SCALE GENOMIC DNA]</scope>
    <source>
        <strain evidence="8 10">NBRC 107715</strain>
    </source>
</reference>
<proteinExistence type="inferred from homology"/>
<evidence type="ECO:0000313" key="10">
    <source>
        <dbReference type="Proteomes" id="UP000321960"/>
    </source>
</evidence>
<dbReference type="InterPro" id="IPR050320">
    <property type="entry name" value="N5-glutamine_MTase"/>
</dbReference>
<evidence type="ECO:0000256" key="3">
    <source>
        <dbReference type="ARBA" id="ARBA00022691"/>
    </source>
</evidence>
<feature type="binding site" evidence="5">
    <location>
        <position position="153"/>
    </location>
    <ligand>
        <name>S-adenosyl-L-methionine</name>
        <dbReference type="ChEBI" id="CHEBI:59789"/>
    </ligand>
</feature>
<dbReference type="CDD" id="cd02440">
    <property type="entry name" value="AdoMet_MTases"/>
    <property type="match status" value="1"/>
</dbReference>
<feature type="binding site" evidence="5">
    <location>
        <position position="182"/>
    </location>
    <ligand>
        <name>S-adenosyl-L-methionine</name>
        <dbReference type="ChEBI" id="CHEBI:59789"/>
    </ligand>
</feature>
<dbReference type="AlphaFoldDB" id="A0A512J3P3"/>
<keyword evidence="1 5" id="KW-0489">Methyltransferase</keyword>
<evidence type="ECO:0000313" key="8">
    <source>
        <dbReference type="EMBL" id="GEP04572.1"/>
    </source>
</evidence>
<comment type="catalytic activity">
    <reaction evidence="4 5">
        <text>L-glutaminyl-[peptide chain release factor] + S-adenosyl-L-methionine = N(5)-methyl-L-glutaminyl-[peptide chain release factor] + S-adenosyl-L-homocysteine + H(+)</text>
        <dbReference type="Rhea" id="RHEA:42896"/>
        <dbReference type="Rhea" id="RHEA-COMP:10271"/>
        <dbReference type="Rhea" id="RHEA-COMP:10272"/>
        <dbReference type="ChEBI" id="CHEBI:15378"/>
        <dbReference type="ChEBI" id="CHEBI:30011"/>
        <dbReference type="ChEBI" id="CHEBI:57856"/>
        <dbReference type="ChEBI" id="CHEBI:59789"/>
        <dbReference type="ChEBI" id="CHEBI:61891"/>
        <dbReference type="EC" id="2.1.1.297"/>
    </reaction>
</comment>
<dbReference type="InterPro" id="IPR019874">
    <property type="entry name" value="RF_methyltr_PrmC"/>
</dbReference>
<feature type="binding site" evidence="5">
    <location>
        <position position="196"/>
    </location>
    <ligand>
        <name>S-adenosyl-L-methionine</name>
        <dbReference type="ChEBI" id="CHEBI:59789"/>
    </ligand>
</feature>
<dbReference type="Proteomes" id="UP001156856">
    <property type="component" value="Unassembled WGS sequence"/>
</dbReference>
<evidence type="ECO:0000259" key="6">
    <source>
        <dbReference type="Pfam" id="PF05175"/>
    </source>
</evidence>
<dbReference type="InterPro" id="IPR007848">
    <property type="entry name" value="Small_mtfrase_dom"/>
</dbReference>
<feature type="domain" description="Methyltransferase small" evidence="6">
    <location>
        <begin position="114"/>
        <end position="201"/>
    </location>
</feature>
<feature type="domain" description="Release factor glutamine methyltransferase N-terminal" evidence="7">
    <location>
        <begin position="15"/>
        <end position="84"/>
    </location>
</feature>
<evidence type="ECO:0000256" key="5">
    <source>
        <dbReference type="HAMAP-Rule" id="MF_02126"/>
    </source>
</evidence>
<reference evidence="11" key="2">
    <citation type="journal article" date="2019" name="Int. J. Syst. Evol. Microbiol.">
        <title>The Global Catalogue of Microorganisms (GCM) 10K type strain sequencing project: providing services to taxonomists for standard genome sequencing and annotation.</title>
        <authorList>
            <consortium name="The Broad Institute Genomics Platform"/>
            <consortium name="The Broad Institute Genome Sequencing Center for Infectious Disease"/>
            <person name="Wu L."/>
            <person name="Ma J."/>
        </authorList>
    </citation>
    <scope>NUCLEOTIDE SEQUENCE [LARGE SCALE GENOMIC DNA]</scope>
    <source>
        <strain evidence="11">NBRC 107715</strain>
    </source>
</reference>
<dbReference type="GO" id="GO:0003676">
    <property type="term" value="F:nucleic acid binding"/>
    <property type="evidence" value="ECO:0007669"/>
    <property type="project" value="InterPro"/>
</dbReference>
<comment type="function">
    <text evidence="5">Methylates the class 1 translation termination release factors RF1/PrfA and RF2/PrfB on the glutamine residue of the universally conserved GGQ motif.</text>
</comment>
<keyword evidence="2 5" id="KW-0808">Transferase</keyword>
<dbReference type="OrthoDB" id="9800643at2"/>
<dbReference type="GO" id="GO:0032259">
    <property type="term" value="P:methylation"/>
    <property type="evidence" value="ECO:0007669"/>
    <property type="project" value="UniProtKB-KW"/>
</dbReference>
<dbReference type="Pfam" id="PF17827">
    <property type="entry name" value="PrmC_N"/>
    <property type="match status" value="1"/>
</dbReference>
<dbReference type="EMBL" id="BSPK01000016">
    <property type="protein sequence ID" value="GLS62740.1"/>
    <property type="molecule type" value="Genomic_DNA"/>
</dbReference>
<keyword evidence="11" id="KW-1185">Reference proteome</keyword>